<dbReference type="EMBL" id="CABVLZ010000007">
    <property type="protein sequence ID" value="VVU95614.1"/>
    <property type="molecule type" value="Genomic_DNA"/>
</dbReference>
<protein>
    <recommendedName>
        <fullName evidence="2">Ferritin-like domain</fullName>
    </recommendedName>
</protein>
<name>A0A5E8CL71_9ZZZZ</name>
<sequence>MAKTFQSIGKELLMLHQLQLKNFKSVLNLLDQVGTLRCLQLRPYIDAALQSEQKHVSVLTPHFGNDKCHCGEKNASDCGPESCLVPEGCGINSEMDLRSHLSLNLYYESYESYLLLLLREIVKESPNKDLKMVVENLLQEENNHNNDALLMFSLIAKDQ</sequence>
<dbReference type="AlphaFoldDB" id="A0A5E8CL71"/>
<reference evidence="1" key="1">
    <citation type="submission" date="2019-09" db="EMBL/GenBank/DDBJ databases">
        <authorList>
            <person name="Needham M D."/>
        </authorList>
    </citation>
    <scope>NUCLEOTIDE SEQUENCE</scope>
</reference>
<evidence type="ECO:0008006" key="2">
    <source>
        <dbReference type="Google" id="ProtNLM"/>
    </source>
</evidence>
<evidence type="ECO:0000313" key="1">
    <source>
        <dbReference type="EMBL" id="VVU95614.1"/>
    </source>
</evidence>
<gene>
    <name evidence="1" type="ORF">CPAV1605_1366</name>
</gene>
<accession>A0A5E8CL71</accession>
<proteinExistence type="predicted"/>
<organism evidence="1">
    <name type="scientific">seawater metagenome</name>
    <dbReference type="NCBI Taxonomy" id="1561972"/>
    <lineage>
        <taxon>unclassified sequences</taxon>
        <taxon>metagenomes</taxon>
        <taxon>ecological metagenomes</taxon>
    </lineage>
</organism>